<dbReference type="PANTHER" id="PTHR43279">
    <property type="entry name" value="CATECHOL-2,3-DIOXYGENASE"/>
    <property type="match status" value="1"/>
</dbReference>
<dbReference type="PROSITE" id="PS51819">
    <property type="entry name" value="VOC"/>
    <property type="match status" value="2"/>
</dbReference>
<dbReference type="Proteomes" id="UP000320048">
    <property type="component" value="Unassembled WGS sequence"/>
</dbReference>
<evidence type="ECO:0000313" key="2">
    <source>
        <dbReference type="EMBL" id="TMI79337.1"/>
    </source>
</evidence>
<evidence type="ECO:0000259" key="1">
    <source>
        <dbReference type="PROSITE" id="PS51819"/>
    </source>
</evidence>
<feature type="domain" description="VOC" evidence="1">
    <location>
        <begin position="163"/>
        <end position="282"/>
    </location>
</feature>
<dbReference type="SUPFAM" id="SSF54593">
    <property type="entry name" value="Glyoxalase/Bleomycin resistance protein/Dihydroxybiphenyl dioxygenase"/>
    <property type="match status" value="2"/>
</dbReference>
<dbReference type="PANTHER" id="PTHR43279:SF1">
    <property type="entry name" value="CATECHOL-2,3-DIOXYGENASE"/>
    <property type="match status" value="1"/>
</dbReference>
<proteinExistence type="predicted"/>
<accession>A0A537J745</accession>
<protein>
    <submittedName>
        <fullName evidence="2">Glyoxalase</fullName>
    </submittedName>
</protein>
<dbReference type="EMBL" id="VBAO01000294">
    <property type="protein sequence ID" value="TMI79337.1"/>
    <property type="molecule type" value="Genomic_DNA"/>
</dbReference>
<reference evidence="2 3" key="1">
    <citation type="journal article" date="2019" name="Nat. Microbiol.">
        <title>Mediterranean grassland soil C-N compound turnover is dependent on rainfall and depth, and is mediated by genomically divergent microorganisms.</title>
        <authorList>
            <person name="Diamond S."/>
            <person name="Andeer P.F."/>
            <person name="Li Z."/>
            <person name="Crits-Christoph A."/>
            <person name="Burstein D."/>
            <person name="Anantharaman K."/>
            <person name="Lane K.R."/>
            <person name="Thomas B.C."/>
            <person name="Pan C."/>
            <person name="Northen T.R."/>
            <person name="Banfield J.F."/>
        </authorList>
    </citation>
    <scope>NUCLEOTIDE SEQUENCE [LARGE SCALE GENOMIC DNA]</scope>
    <source>
        <strain evidence="2">NP_7</strain>
    </source>
</reference>
<dbReference type="InterPro" id="IPR004360">
    <property type="entry name" value="Glyas_Fos-R_dOase_dom"/>
</dbReference>
<dbReference type="AlphaFoldDB" id="A0A537J745"/>
<dbReference type="Gene3D" id="3.10.180.10">
    <property type="entry name" value="2,3-Dihydroxybiphenyl 1,2-Dioxygenase, domain 1"/>
    <property type="match status" value="2"/>
</dbReference>
<feature type="domain" description="VOC" evidence="1">
    <location>
        <begin position="6"/>
        <end position="123"/>
    </location>
</feature>
<dbReference type="Pfam" id="PF00903">
    <property type="entry name" value="Glyoxalase"/>
    <property type="match status" value="2"/>
</dbReference>
<name>A0A537J745_9BACT</name>
<gene>
    <name evidence="2" type="ORF">E6H04_10745</name>
</gene>
<sequence length="282" mass="30420">MPADARLVSLALRVRDLDSAERFYADALGLSVQERRADRIRLAPEGGDVALDLLGDPRAPIRPRPSLGLYHFALLLPDRASLAGLVRRLLERRWPIDGASDHGVSEAFYLHDPEGNGIELYRDRPRETWPIEDGQVLMGSDPLDVDEFLAAAPAAAPAHPETRLGHVHLHVADLALGERFYARALGLGVTQRTYPGALFLAAGGYHHHIGLNTWARGRKAPDGATGLVAYAWQVPAGTADALGAHLRAHEIPHAGSDGTVALTDPVGIRVDVGDAMTRNGKR</sequence>
<comment type="caution">
    <text evidence="2">The sequence shown here is derived from an EMBL/GenBank/DDBJ whole genome shotgun (WGS) entry which is preliminary data.</text>
</comment>
<dbReference type="InterPro" id="IPR029068">
    <property type="entry name" value="Glyas_Bleomycin-R_OHBP_Dase"/>
</dbReference>
<evidence type="ECO:0000313" key="3">
    <source>
        <dbReference type="Proteomes" id="UP000320048"/>
    </source>
</evidence>
<dbReference type="InterPro" id="IPR037523">
    <property type="entry name" value="VOC_core"/>
</dbReference>
<organism evidence="2 3">
    <name type="scientific">Candidatus Segetimicrobium genomatis</name>
    <dbReference type="NCBI Taxonomy" id="2569760"/>
    <lineage>
        <taxon>Bacteria</taxon>
        <taxon>Bacillati</taxon>
        <taxon>Candidatus Sysuimicrobiota</taxon>
        <taxon>Candidatus Sysuimicrobiia</taxon>
        <taxon>Candidatus Sysuimicrobiales</taxon>
        <taxon>Candidatus Segetimicrobiaceae</taxon>
        <taxon>Candidatus Segetimicrobium</taxon>
    </lineage>
</organism>